<dbReference type="Pfam" id="PF00528">
    <property type="entry name" value="BPD_transp_1"/>
    <property type="match status" value="1"/>
</dbReference>
<comment type="subcellular location">
    <subcellularLocation>
        <location evidence="1 7">Cell membrane</location>
        <topology evidence="1 7">Multi-pass membrane protein</topology>
    </subcellularLocation>
</comment>
<evidence type="ECO:0000256" key="6">
    <source>
        <dbReference type="ARBA" id="ARBA00023136"/>
    </source>
</evidence>
<evidence type="ECO:0000313" key="9">
    <source>
        <dbReference type="EMBL" id="GAA4478179.1"/>
    </source>
</evidence>
<evidence type="ECO:0000256" key="4">
    <source>
        <dbReference type="ARBA" id="ARBA00022692"/>
    </source>
</evidence>
<comment type="caution">
    <text evidence="9">The sequence shown here is derived from an EMBL/GenBank/DDBJ whole genome shotgun (WGS) entry which is preliminary data.</text>
</comment>
<dbReference type="CDD" id="cd06261">
    <property type="entry name" value="TM_PBP2"/>
    <property type="match status" value="1"/>
</dbReference>
<keyword evidence="5 7" id="KW-1133">Transmembrane helix</keyword>
<keyword evidence="10" id="KW-1185">Reference proteome</keyword>
<feature type="transmembrane region" description="Helical" evidence="7">
    <location>
        <begin position="131"/>
        <end position="156"/>
    </location>
</feature>
<dbReference type="InterPro" id="IPR045621">
    <property type="entry name" value="BPD_transp_1_N"/>
</dbReference>
<keyword evidence="4 7" id="KW-0812">Transmembrane</keyword>
<feature type="transmembrane region" description="Helical" evidence="7">
    <location>
        <begin position="302"/>
        <end position="328"/>
    </location>
</feature>
<dbReference type="PROSITE" id="PS50928">
    <property type="entry name" value="ABC_TM1"/>
    <property type="match status" value="1"/>
</dbReference>
<comment type="similarity">
    <text evidence="7">Belongs to the binding-protein-dependent transport system permease family.</text>
</comment>
<accession>A0ABP8P224</accession>
<evidence type="ECO:0000256" key="1">
    <source>
        <dbReference type="ARBA" id="ARBA00004651"/>
    </source>
</evidence>
<evidence type="ECO:0000256" key="5">
    <source>
        <dbReference type="ARBA" id="ARBA00022989"/>
    </source>
</evidence>
<keyword evidence="3" id="KW-1003">Cell membrane</keyword>
<dbReference type="PANTHER" id="PTHR43163:SF6">
    <property type="entry name" value="DIPEPTIDE TRANSPORT SYSTEM PERMEASE PROTEIN DPPB-RELATED"/>
    <property type="match status" value="1"/>
</dbReference>
<reference evidence="10" key="1">
    <citation type="journal article" date="2019" name="Int. J. Syst. Evol. Microbiol.">
        <title>The Global Catalogue of Microorganisms (GCM) 10K type strain sequencing project: providing services to taxonomists for standard genome sequencing and annotation.</title>
        <authorList>
            <consortium name="The Broad Institute Genomics Platform"/>
            <consortium name="The Broad Institute Genome Sequencing Center for Infectious Disease"/>
            <person name="Wu L."/>
            <person name="Ma J."/>
        </authorList>
    </citation>
    <scope>NUCLEOTIDE SEQUENCE [LARGE SCALE GENOMIC DNA]</scope>
    <source>
        <strain evidence="10">JCM 17839</strain>
    </source>
</reference>
<dbReference type="Proteomes" id="UP001500731">
    <property type="component" value="Unassembled WGS sequence"/>
</dbReference>
<dbReference type="RefSeq" id="WP_345183431.1">
    <property type="nucleotide sequence ID" value="NZ_BAABGP010000003.1"/>
</dbReference>
<feature type="transmembrane region" description="Helical" evidence="7">
    <location>
        <begin position="95"/>
        <end position="119"/>
    </location>
</feature>
<keyword evidence="2 7" id="KW-0813">Transport</keyword>
<dbReference type="InterPro" id="IPR035906">
    <property type="entry name" value="MetI-like_sf"/>
</dbReference>
<evidence type="ECO:0000256" key="3">
    <source>
        <dbReference type="ARBA" id="ARBA00022475"/>
    </source>
</evidence>
<name>A0ABP8P224_9MICO</name>
<feature type="domain" description="ABC transmembrane type-1" evidence="8">
    <location>
        <begin position="95"/>
        <end position="325"/>
    </location>
</feature>
<sequence>MVRFVLGRVLLAVVLLLVVISASFALVSLIPGDPAQAVLGEFATPAQVADLRAKLGLDQPLLVQWWNYLTSALRGDLGTSYFSGRPVTEEILVRLVPSLLLVIPGILLAVLIGTTVGAISAYRRGSRIDRVLSILTSATLALPEFALALVIIYVFFQIMRIAPPPLGMLSPLDPVPPAVTGSVLIDAVLANSWQTIGSAVSHAVLPIATLGIFFSAFFARVVRTGLTAALLSPQVEFARACGLSEWMVFRYAMGDIRRTLLTFLVILTGGALSGAVIVETVFSWPGIGTWALTGILQVDIPVIQGFVLIIASTLLFAFVAVDILIAIIDPRVRAQVAASSTKRMSGSKPLWTAPIENLVEVV</sequence>
<feature type="transmembrane region" description="Helical" evidence="7">
    <location>
        <begin position="203"/>
        <end position="222"/>
    </location>
</feature>
<keyword evidence="6 7" id="KW-0472">Membrane</keyword>
<evidence type="ECO:0000259" key="8">
    <source>
        <dbReference type="PROSITE" id="PS50928"/>
    </source>
</evidence>
<organism evidence="9 10">
    <name type="scientific">Microbacterium panaciterrae</name>
    <dbReference type="NCBI Taxonomy" id="985759"/>
    <lineage>
        <taxon>Bacteria</taxon>
        <taxon>Bacillati</taxon>
        <taxon>Actinomycetota</taxon>
        <taxon>Actinomycetes</taxon>
        <taxon>Micrococcales</taxon>
        <taxon>Microbacteriaceae</taxon>
        <taxon>Microbacterium</taxon>
    </lineage>
</organism>
<evidence type="ECO:0000256" key="7">
    <source>
        <dbReference type="RuleBase" id="RU363032"/>
    </source>
</evidence>
<protein>
    <submittedName>
        <fullName evidence="9">ABC transporter permease</fullName>
    </submittedName>
</protein>
<evidence type="ECO:0000313" key="10">
    <source>
        <dbReference type="Proteomes" id="UP001500731"/>
    </source>
</evidence>
<proteinExistence type="inferred from homology"/>
<dbReference type="InterPro" id="IPR000515">
    <property type="entry name" value="MetI-like"/>
</dbReference>
<dbReference type="EMBL" id="BAABGP010000003">
    <property type="protein sequence ID" value="GAA4478179.1"/>
    <property type="molecule type" value="Genomic_DNA"/>
</dbReference>
<dbReference type="Gene3D" id="1.10.3720.10">
    <property type="entry name" value="MetI-like"/>
    <property type="match status" value="1"/>
</dbReference>
<dbReference type="PANTHER" id="PTHR43163">
    <property type="entry name" value="DIPEPTIDE TRANSPORT SYSTEM PERMEASE PROTEIN DPPB-RELATED"/>
    <property type="match status" value="1"/>
</dbReference>
<gene>
    <name evidence="9" type="ORF">GCM10023171_01940</name>
</gene>
<feature type="transmembrane region" description="Helical" evidence="7">
    <location>
        <begin position="260"/>
        <end position="282"/>
    </location>
</feature>
<evidence type="ECO:0000256" key="2">
    <source>
        <dbReference type="ARBA" id="ARBA00022448"/>
    </source>
</evidence>
<dbReference type="Pfam" id="PF19300">
    <property type="entry name" value="BPD_transp_1_N"/>
    <property type="match status" value="1"/>
</dbReference>
<dbReference type="SUPFAM" id="SSF161098">
    <property type="entry name" value="MetI-like"/>
    <property type="match status" value="1"/>
</dbReference>